<accession>A0A318SDI6</accession>
<dbReference type="RefSeq" id="WP_110888414.1">
    <property type="nucleotide sequence ID" value="NZ_QJSX01000018.1"/>
</dbReference>
<dbReference type="AlphaFoldDB" id="A0A318SDI6"/>
<organism evidence="1 2">
    <name type="scientific">Deinococcus yavapaiensis KR-236</name>
    <dbReference type="NCBI Taxonomy" id="694435"/>
    <lineage>
        <taxon>Bacteria</taxon>
        <taxon>Thermotogati</taxon>
        <taxon>Deinococcota</taxon>
        <taxon>Deinococci</taxon>
        <taxon>Deinococcales</taxon>
        <taxon>Deinococcaceae</taxon>
        <taxon>Deinococcus</taxon>
    </lineage>
</organism>
<keyword evidence="2" id="KW-1185">Reference proteome</keyword>
<evidence type="ECO:0008006" key="3">
    <source>
        <dbReference type="Google" id="ProtNLM"/>
    </source>
</evidence>
<sequence>MRRYIVLYQAPLTVAERFAQATPEEAMKGVQLWRRWMDTLGDALLDPGRPIGNAITLTKSGSVERRSNVVGMSILNASSMEQACQMVSGHHHLDWADECEITVLEEMPIPELEAGK</sequence>
<dbReference type="EMBL" id="QJSX01000018">
    <property type="protein sequence ID" value="PYE50458.1"/>
    <property type="molecule type" value="Genomic_DNA"/>
</dbReference>
<evidence type="ECO:0000313" key="1">
    <source>
        <dbReference type="EMBL" id="PYE50458.1"/>
    </source>
</evidence>
<dbReference type="OrthoDB" id="7782105at2"/>
<reference evidence="1 2" key="1">
    <citation type="submission" date="2018-06" db="EMBL/GenBank/DDBJ databases">
        <title>Genomic Encyclopedia of Type Strains, Phase IV (KMG-IV): sequencing the most valuable type-strain genomes for metagenomic binning, comparative biology and taxonomic classification.</title>
        <authorList>
            <person name="Goeker M."/>
        </authorList>
    </citation>
    <scope>NUCLEOTIDE SEQUENCE [LARGE SCALE GENOMIC DNA]</scope>
    <source>
        <strain evidence="1 2">DSM 18048</strain>
    </source>
</reference>
<evidence type="ECO:0000313" key="2">
    <source>
        <dbReference type="Proteomes" id="UP000248326"/>
    </source>
</evidence>
<name>A0A318SDI6_9DEIO</name>
<proteinExistence type="predicted"/>
<dbReference type="Proteomes" id="UP000248326">
    <property type="component" value="Unassembled WGS sequence"/>
</dbReference>
<protein>
    <recommendedName>
        <fullName evidence="3">YCII-related domain-containing protein</fullName>
    </recommendedName>
</protein>
<comment type="caution">
    <text evidence="1">The sequence shown here is derived from an EMBL/GenBank/DDBJ whole genome shotgun (WGS) entry which is preliminary data.</text>
</comment>
<gene>
    <name evidence="1" type="ORF">DES52_11875</name>
</gene>